<accession>A0A6J7NVC7</accession>
<proteinExistence type="predicted"/>
<evidence type="ECO:0000256" key="1">
    <source>
        <dbReference type="SAM" id="MobiDB-lite"/>
    </source>
</evidence>
<reference evidence="2" key="1">
    <citation type="submission" date="2020-05" db="EMBL/GenBank/DDBJ databases">
        <authorList>
            <person name="Chiriac C."/>
            <person name="Salcher M."/>
            <person name="Ghai R."/>
            <person name="Kavagutti S V."/>
        </authorList>
    </citation>
    <scope>NUCLEOTIDE SEQUENCE</scope>
</reference>
<feature type="region of interest" description="Disordered" evidence="1">
    <location>
        <begin position="15"/>
        <end position="39"/>
    </location>
</feature>
<sequence>MMSLVVIPWRISSTTASPERRANPSRRRSTAGGAAEPGNDIPMASAALAMVFAVYIPPQAPSPGQIARSIVSTSARDISPRAQAPTASNASMIVTSFSVPSDNFTWPGSIDPA</sequence>
<gene>
    <name evidence="2" type="ORF">UFOPK4043_00239</name>
</gene>
<organism evidence="2">
    <name type="scientific">freshwater metagenome</name>
    <dbReference type="NCBI Taxonomy" id="449393"/>
    <lineage>
        <taxon>unclassified sequences</taxon>
        <taxon>metagenomes</taxon>
        <taxon>ecological metagenomes</taxon>
    </lineage>
</organism>
<name>A0A6J7NVC7_9ZZZZ</name>
<dbReference type="EMBL" id="CAFBPA010000020">
    <property type="protein sequence ID" value="CAB4996638.1"/>
    <property type="molecule type" value="Genomic_DNA"/>
</dbReference>
<evidence type="ECO:0000313" key="2">
    <source>
        <dbReference type="EMBL" id="CAB4996638.1"/>
    </source>
</evidence>
<protein>
    <submittedName>
        <fullName evidence="2">Unannotated protein</fullName>
    </submittedName>
</protein>
<dbReference type="AlphaFoldDB" id="A0A6J7NVC7"/>